<name>A0A1H6RY50_9DEIO</name>
<sequence length="417" mass="46597">MTHLSTGGACPYSQQVADEFRPFDIADPFAFYARAREEAPIFYSAELDYWVVSRYEDVRAIFKDPATFSSENTQSSYKARPAAVQRVLDEGGFQGHSGLSARQPPDHTRIRAFVNKAFTPRRVASLEPFIRDLAERTIGAFEGDGEADLVSQLSYDLPALVIFKLLGVPDEDVPNVKEWALSRVLMNFGDPGEEEQLGHARNLVKYWNYCVALIESRLETPTDDLPGDMARVYNSGDHTVGTHEMASLVYGMLTAGHETTTNLLSNAFRDLLTHREQWERLVADPAKIPGAVEEMLRYAPSVFTWKRKVKKPATVAGVELPVGANVLLLLGSANRDPAQFERGDELDVERSNAREHLAFGLGIHYCLGAPLARLESRVVLEELTRRLPGLRLKAQDFTFAPNTSFRGPDQVLVQWEV</sequence>
<dbReference type="InterPro" id="IPR001128">
    <property type="entry name" value="Cyt_P450"/>
</dbReference>
<dbReference type="Proteomes" id="UP000199223">
    <property type="component" value="Unassembled WGS sequence"/>
</dbReference>
<evidence type="ECO:0008006" key="10">
    <source>
        <dbReference type="Google" id="ProtNLM"/>
    </source>
</evidence>
<protein>
    <recommendedName>
        <fullName evidence="10">Cytochrome P450</fullName>
    </recommendedName>
</protein>
<dbReference type="AlphaFoldDB" id="A0A1H6RY50"/>
<dbReference type="FunFam" id="1.10.630.10:FF:000018">
    <property type="entry name" value="Cytochrome P450 monooxygenase"/>
    <property type="match status" value="1"/>
</dbReference>
<accession>A0A1H6RY50</accession>
<dbReference type="OrthoDB" id="9801155at2"/>
<dbReference type="InterPro" id="IPR017972">
    <property type="entry name" value="Cyt_P450_CS"/>
</dbReference>
<dbReference type="GO" id="GO:0005506">
    <property type="term" value="F:iron ion binding"/>
    <property type="evidence" value="ECO:0007669"/>
    <property type="project" value="InterPro"/>
</dbReference>
<reference evidence="9" key="1">
    <citation type="submission" date="2016-10" db="EMBL/GenBank/DDBJ databases">
        <authorList>
            <person name="Varghese N."/>
            <person name="Submissions S."/>
        </authorList>
    </citation>
    <scope>NUCLEOTIDE SEQUENCE [LARGE SCALE GENOMIC DNA]</scope>
    <source>
        <strain evidence="9">CGMCC 1.10218</strain>
    </source>
</reference>
<dbReference type="EMBL" id="FNZA01000001">
    <property type="protein sequence ID" value="SEI60908.1"/>
    <property type="molecule type" value="Genomic_DNA"/>
</dbReference>
<evidence type="ECO:0000256" key="6">
    <source>
        <dbReference type="ARBA" id="ARBA00023033"/>
    </source>
</evidence>
<evidence type="ECO:0000256" key="7">
    <source>
        <dbReference type="RuleBase" id="RU000461"/>
    </source>
</evidence>
<keyword evidence="6 7" id="KW-0503">Monooxygenase</keyword>
<organism evidence="8 9">
    <name type="scientific">Deinococcus reticulitermitis</name>
    <dbReference type="NCBI Taxonomy" id="856736"/>
    <lineage>
        <taxon>Bacteria</taxon>
        <taxon>Thermotogati</taxon>
        <taxon>Deinococcota</taxon>
        <taxon>Deinococci</taxon>
        <taxon>Deinococcales</taxon>
        <taxon>Deinococcaceae</taxon>
        <taxon>Deinococcus</taxon>
    </lineage>
</organism>
<dbReference type="PRINTS" id="PR00385">
    <property type="entry name" value="P450"/>
</dbReference>
<keyword evidence="5 7" id="KW-0408">Iron</keyword>
<evidence type="ECO:0000313" key="9">
    <source>
        <dbReference type="Proteomes" id="UP000199223"/>
    </source>
</evidence>
<evidence type="ECO:0000313" key="8">
    <source>
        <dbReference type="EMBL" id="SEI60908.1"/>
    </source>
</evidence>
<evidence type="ECO:0000256" key="2">
    <source>
        <dbReference type="ARBA" id="ARBA00022617"/>
    </source>
</evidence>
<dbReference type="Gene3D" id="1.10.630.10">
    <property type="entry name" value="Cytochrome P450"/>
    <property type="match status" value="1"/>
</dbReference>
<gene>
    <name evidence="8" type="ORF">SAMN04488058_101124</name>
</gene>
<dbReference type="CDD" id="cd11078">
    <property type="entry name" value="CYP130-like"/>
    <property type="match status" value="1"/>
</dbReference>
<keyword evidence="2 7" id="KW-0349">Heme</keyword>
<proteinExistence type="inferred from homology"/>
<keyword evidence="3 7" id="KW-0479">Metal-binding</keyword>
<keyword evidence="9" id="KW-1185">Reference proteome</keyword>
<dbReference type="InterPro" id="IPR036396">
    <property type="entry name" value="Cyt_P450_sf"/>
</dbReference>
<dbReference type="PRINTS" id="PR00359">
    <property type="entry name" value="BP450"/>
</dbReference>
<dbReference type="GO" id="GO:0008395">
    <property type="term" value="F:steroid hydroxylase activity"/>
    <property type="evidence" value="ECO:0007669"/>
    <property type="project" value="TreeGrafter"/>
</dbReference>
<dbReference type="GO" id="GO:0020037">
    <property type="term" value="F:heme binding"/>
    <property type="evidence" value="ECO:0007669"/>
    <property type="project" value="InterPro"/>
</dbReference>
<keyword evidence="4 7" id="KW-0560">Oxidoreductase</keyword>
<dbReference type="RefSeq" id="WP_092262529.1">
    <property type="nucleotide sequence ID" value="NZ_FNZA01000001.1"/>
</dbReference>
<dbReference type="GO" id="GO:0036199">
    <property type="term" value="F:cholest-4-en-3-one 26-monooxygenase activity"/>
    <property type="evidence" value="ECO:0007669"/>
    <property type="project" value="TreeGrafter"/>
</dbReference>
<dbReference type="PROSITE" id="PS00086">
    <property type="entry name" value="CYTOCHROME_P450"/>
    <property type="match status" value="1"/>
</dbReference>
<dbReference type="PANTHER" id="PTHR46696">
    <property type="entry name" value="P450, PUTATIVE (EUROFUNG)-RELATED"/>
    <property type="match status" value="1"/>
</dbReference>
<comment type="similarity">
    <text evidence="1 7">Belongs to the cytochrome P450 family.</text>
</comment>
<evidence type="ECO:0000256" key="4">
    <source>
        <dbReference type="ARBA" id="ARBA00023002"/>
    </source>
</evidence>
<evidence type="ECO:0000256" key="1">
    <source>
        <dbReference type="ARBA" id="ARBA00010617"/>
    </source>
</evidence>
<dbReference type="Pfam" id="PF00067">
    <property type="entry name" value="p450"/>
    <property type="match status" value="1"/>
</dbReference>
<dbReference type="STRING" id="856736.SAMN04488058_101124"/>
<dbReference type="SUPFAM" id="SSF48264">
    <property type="entry name" value="Cytochrome P450"/>
    <property type="match status" value="1"/>
</dbReference>
<evidence type="ECO:0000256" key="3">
    <source>
        <dbReference type="ARBA" id="ARBA00022723"/>
    </source>
</evidence>
<evidence type="ECO:0000256" key="5">
    <source>
        <dbReference type="ARBA" id="ARBA00023004"/>
    </source>
</evidence>
<dbReference type="InterPro" id="IPR002397">
    <property type="entry name" value="Cyt_P450_B"/>
</dbReference>
<dbReference type="GO" id="GO:0006707">
    <property type="term" value="P:cholesterol catabolic process"/>
    <property type="evidence" value="ECO:0007669"/>
    <property type="project" value="TreeGrafter"/>
</dbReference>
<dbReference type="PANTHER" id="PTHR46696:SF4">
    <property type="entry name" value="BIOTIN BIOSYNTHESIS CYTOCHROME P450"/>
    <property type="match status" value="1"/>
</dbReference>